<evidence type="ECO:0000256" key="2">
    <source>
        <dbReference type="SAM" id="MobiDB-lite"/>
    </source>
</evidence>
<dbReference type="SUPFAM" id="SSF103196">
    <property type="entry name" value="Roadblock/LC7 domain"/>
    <property type="match status" value="1"/>
</dbReference>
<dbReference type="PANTHER" id="PTHR10779">
    <property type="entry name" value="DYNEIN LIGHT CHAIN ROADBLOCK"/>
    <property type="match status" value="1"/>
</dbReference>
<dbReference type="Gene3D" id="3.30.450.30">
    <property type="entry name" value="Dynein light chain 2a, cytoplasmic"/>
    <property type="match status" value="1"/>
</dbReference>
<organism evidence="4 5">
    <name type="scientific">Amorphotheca resinae ATCC 22711</name>
    <dbReference type="NCBI Taxonomy" id="857342"/>
    <lineage>
        <taxon>Eukaryota</taxon>
        <taxon>Fungi</taxon>
        <taxon>Dikarya</taxon>
        <taxon>Ascomycota</taxon>
        <taxon>Pezizomycotina</taxon>
        <taxon>Leotiomycetes</taxon>
        <taxon>Helotiales</taxon>
        <taxon>Amorphothecaceae</taxon>
        <taxon>Amorphotheca</taxon>
    </lineage>
</organism>
<evidence type="ECO:0000256" key="1">
    <source>
        <dbReference type="ARBA" id="ARBA00007191"/>
    </source>
</evidence>
<protein>
    <recommendedName>
        <fullName evidence="3">Roadblock/LAMTOR2 domain-containing protein</fullName>
    </recommendedName>
</protein>
<feature type="compositionally biased region" description="Low complexity" evidence="2">
    <location>
        <begin position="46"/>
        <end position="56"/>
    </location>
</feature>
<dbReference type="GeneID" id="36575505"/>
<dbReference type="EMBL" id="KZ679009">
    <property type="protein sequence ID" value="PSS21897.1"/>
    <property type="molecule type" value="Genomic_DNA"/>
</dbReference>
<dbReference type="AlphaFoldDB" id="A0A2T3B568"/>
<dbReference type="InParanoid" id="A0A2T3B568"/>
<name>A0A2T3B568_AMORE</name>
<sequence>MDQSSPQSSWSTTMARLSSKAGVVATVVIDSSLGSVIQTSGHYSISHSKSSQSANSARPATENGLGQLATGSSDLEELAAMVWKYVKSTEALIADIDSEDEIKLLRLRTRKHELVIAPDPKYILVVVHEISGV</sequence>
<evidence type="ECO:0000313" key="4">
    <source>
        <dbReference type="EMBL" id="PSS21897.1"/>
    </source>
</evidence>
<dbReference type="RefSeq" id="XP_024722052.1">
    <property type="nucleotide sequence ID" value="XM_024867424.1"/>
</dbReference>
<dbReference type="Proteomes" id="UP000241818">
    <property type="component" value="Unassembled WGS sequence"/>
</dbReference>
<dbReference type="Pfam" id="PF03259">
    <property type="entry name" value="Robl_LC7"/>
    <property type="match status" value="1"/>
</dbReference>
<keyword evidence="5" id="KW-1185">Reference proteome</keyword>
<feature type="domain" description="Roadblock/LAMTOR2" evidence="3">
    <location>
        <begin position="10"/>
        <end position="128"/>
    </location>
</feature>
<comment type="similarity">
    <text evidence="1">Belongs to the GAMAD family.</text>
</comment>
<accession>A0A2T3B568</accession>
<dbReference type="OrthoDB" id="9985637at2759"/>
<proteinExistence type="inferred from homology"/>
<dbReference type="InterPro" id="IPR004942">
    <property type="entry name" value="Roadblock/LAMTOR2_dom"/>
</dbReference>
<reference evidence="4 5" key="1">
    <citation type="journal article" date="2018" name="New Phytol.">
        <title>Comparative genomics and transcriptomics depict ericoid mycorrhizal fungi as versatile saprotrophs and plant mutualists.</title>
        <authorList>
            <person name="Martino E."/>
            <person name="Morin E."/>
            <person name="Grelet G.A."/>
            <person name="Kuo A."/>
            <person name="Kohler A."/>
            <person name="Daghino S."/>
            <person name="Barry K.W."/>
            <person name="Cichocki N."/>
            <person name="Clum A."/>
            <person name="Dockter R.B."/>
            <person name="Hainaut M."/>
            <person name="Kuo R.C."/>
            <person name="LaButti K."/>
            <person name="Lindahl B.D."/>
            <person name="Lindquist E.A."/>
            <person name="Lipzen A."/>
            <person name="Khouja H.R."/>
            <person name="Magnuson J."/>
            <person name="Murat C."/>
            <person name="Ohm R.A."/>
            <person name="Singer S.W."/>
            <person name="Spatafora J.W."/>
            <person name="Wang M."/>
            <person name="Veneault-Fourrey C."/>
            <person name="Henrissat B."/>
            <person name="Grigoriev I.V."/>
            <person name="Martin F.M."/>
            <person name="Perotto S."/>
        </authorList>
    </citation>
    <scope>NUCLEOTIDE SEQUENCE [LARGE SCALE GENOMIC DNA]</scope>
    <source>
        <strain evidence="4 5">ATCC 22711</strain>
    </source>
</reference>
<feature type="region of interest" description="Disordered" evidence="2">
    <location>
        <begin position="46"/>
        <end position="68"/>
    </location>
</feature>
<evidence type="ECO:0000313" key="5">
    <source>
        <dbReference type="Proteomes" id="UP000241818"/>
    </source>
</evidence>
<dbReference type="SMART" id="SM00960">
    <property type="entry name" value="Robl_LC7"/>
    <property type="match status" value="1"/>
</dbReference>
<dbReference type="STRING" id="857342.A0A2T3B568"/>
<evidence type="ECO:0000259" key="3">
    <source>
        <dbReference type="SMART" id="SM00960"/>
    </source>
</evidence>
<gene>
    <name evidence="4" type="ORF">M430DRAFT_40706</name>
</gene>